<keyword evidence="1" id="KW-0560">Oxidoreductase</keyword>
<name>A0AAW8E3N5_9BURK</name>
<gene>
    <name evidence="2" type="ORF">J2W25_004998</name>
</gene>
<reference evidence="2" key="1">
    <citation type="submission" date="2023-07" db="EMBL/GenBank/DDBJ databases">
        <title>Sorghum-associated microbial communities from plants grown in Nebraska, USA.</title>
        <authorList>
            <person name="Schachtman D."/>
        </authorList>
    </citation>
    <scope>NUCLEOTIDE SEQUENCE</scope>
    <source>
        <strain evidence="2">DS2795</strain>
    </source>
</reference>
<organism evidence="2 3">
    <name type="scientific">Variovorax boronicumulans</name>
    <dbReference type="NCBI Taxonomy" id="436515"/>
    <lineage>
        <taxon>Bacteria</taxon>
        <taxon>Pseudomonadati</taxon>
        <taxon>Pseudomonadota</taxon>
        <taxon>Betaproteobacteria</taxon>
        <taxon>Burkholderiales</taxon>
        <taxon>Comamonadaceae</taxon>
        <taxon>Variovorax</taxon>
    </lineage>
</organism>
<dbReference type="GO" id="GO:0003995">
    <property type="term" value="F:acyl-CoA dehydrogenase activity"/>
    <property type="evidence" value="ECO:0007669"/>
    <property type="project" value="TreeGrafter"/>
</dbReference>
<dbReference type="InterPro" id="IPR009100">
    <property type="entry name" value="AcylCoA_DH/oxidase_NM_dom_sf"/>
</dbReference>
<dbReference type="PANTHER" id="PTHR48083:SF20">
    <property type="entry name" value="LONG-CHAIN SPECIFIC ACYL-COA DEHYDROGENASE, MITOCHONDRIAL"/>
    <property type="match status" value="1"/>
</dbReference>
<dbReference type="PANTHER" id="PTHR48083">
    <property type="entry name" value="MEDIUM-CHAIN SPECIFIC ACYL-COA DEHYDROGENASE, MITOCHONDRIAL-RELATED"/>
    <property type="match status" value="1"/>
</dbReference>
<sequence>MAVRTGEAGSRGVSLIVLKTEDLPGFRVGRRLEKLGQHASDTAELFFDGVRMPTEHLQGGKEGDGFVQLMSQLSYERLFL</sequence>
<evidence type="ECO:0000313" key="3">
    <source>
        <dbReference type="Proteomes" id="UP001244295"/>
    </source>
</evidence>
<accession>A0AAW8E3N5</accession>
<dbReference type="Gene3D" id="1.20.140.10">
    <property type="entry name" value="Butyryl-CoA Dehydrogenase, subunit A, domain 3"/>
    <property type="match status" value="1"/>
</dbReference>
<evidence type="ECO:0000256" key="1">
    <source>
        <dbReference type="ARBA" id="ARBA00023002"/>
    </source>
</evidence>
<dbReference type="GO" id="GO:0050660">
    <property type="term" value="F:flavin adenine dinucleotide binding"/>
    <property type="evidence" value="ECO:0007669"/>
    <property type="project" value="TreeGrafter"/>
</dbReference>
<dbReference type="AlphaFoldDB" id="A0AAW8E3N5"/>
<dbReference type="InterPro" id="IPR046373">
    <property type="entry name" value="Acyl-CoA_Oxase/DH_mid-dom_sf"/>
</dbReference>
<evidence type="ECO:0000313" key="2">
    <source>
        <dbReference type="EMBL" id="MDP9925951.1"/>
    </source>
</evidence>
<comment type="caution">
    <text evidence="2">The sequence shown here is derived from an EMBL/GenBank/DDBJ whole genome shotgun (WGS) entry which is preliminary data.</text>
</comment>
<dbReference type="GO" id="GO:0033539">
    <property type="term" value="P:fatty acid beta-oxidation using acyl-CoA dehydrogenase"/>
    <property type="evidence" value="ECO:0007669"/>
    <property type="project" value="TreeGrafter"/>
</dbReference>
<dbReference type="Gene3D" id="2.40.110.10">
    <property type="entry name" value="Butyryl-CoA Dehydrogenase, subunit A, domain 2"/>
    <property type="match status" value="1"/>
</dbReference>
<proteinExistence type="predicted"/>
<dbReference type="EMBL" id="JAUSRR010000009">
    <property type="protein sequence ID" value="MDP9925951.1"/>
    <property type="molecule type" value="Genomic_DNA"/>
</dbReference>
<dbReference type="InterPro" id="IPR050741">
    <property type="entry name" value="Acyl-CoA_dehydrogenase"/>
</dbReference>
<dbReference type="Proteomes" id="UP001244295">
    <property type="component" value="Unassembled WGS sequence"/>
</dbReference>
<protein>
    <submittedName>
        <fullName evidence="2">Alkylation response protein AidB-like acyl-CoA dehydrogenase</fullName>
    </submittedName>
</protein>
<dbReference type="GO" id="GO:0005737">
    <property type="term" value="C:cytoplasm"/>
    <property type="evidence" value="ECO:0007669"/>
    <property type="project" value="TreeGrafter"/>
</dbReference>
<dbReference type="SUPFAM" id="SSF56645">
    <property type="entry name" value="Acyl-CoA dehydrogenase NM domain-like"/>
    <property type="match status" value="1"/>
</dbReference>